<dbReference type="GO" id="GO:0016939">
    <property type="term" value="C:kinesin II complex"/>
    <property type="evidence" value="ECO:0007669"/>
    <property type="project" value="TreeGrafter"/>
</dbReference>
<dbReference type="GO" id="GO:0019894">
    <property type="term" value="F:kinesin binding"/>
    <property type="evidence" value="ECO:0007669"/>
    <property type="project" value="InterPro"/>
</dbReference>
<dbReference type="InterPro" id="IPR008658">
    <property type="entry name" value="KAP3"/>
</dbReference>
<dbReference type="PANTHER" id="PTHR15605:SF2">
    <property type="entry name" value="KINESIN-ASSOCIATED PROTEIN 3"/>
    <property type="match status" value="1"/>
</dbReference>
<gene>
    <name evidence="1" type="ORF">PXEA_LOCUS23653</name>
</gene>
<dbReference type="Proteomes" id="UP000784294">
    <property type="component" value="Unassembled WGS sequence"/>
</dbReference>
<comment type="caution">
    <text evidence="1">The sequence shown here is derived from an EMBL/GenBank/DDBJ whole genome shotgun (WGS) entry which is preliminary data.</text>
</comment>
<keyword evidence="2" id="KW-1185">Reference proteome</keyword>
<dbReference type="GO" id="GO:0007018">
    <property type="term" value="P:microtubule-based movement"/>
    <property type="evidence" value="ECO:0007669"/>
    <property type="project" value="TreeGrafter"/>
</dbReference>
<accession>A0A3S5C208</accession>
<dbReference type="Pfam" id="PF05804">
    <property type="entry name" value="KAP"/>
    <property type="match status" value="1"/>
</dbReference>
<dbReference type="OrthoDB" id="10265679at2759"/>
<dbReference type="PANTHER" id="PTHR15605">
    <property type="entry name" value="KINESIN-ASSOCIATED PROTEINS"/>
    <property type="match status" value="1"/>
</dbReference>
<protein>
    <submittedName>
        <fullName evidence="1">Uncharacterized protein</fullName>
    </submittedName>
</protein>
<dbReference type="GO" id="GO:0044782">
    <property type="term" value="P:cilium organization"/>
    <property type="evidence" value="ECO:0007669"/>
    <property type="project" value="TreeGrafter"/>
</dbReference>
<dbReference type="EMBL" id="CAAALY010110438">
    <property type="protein sequence ID" value="VEL30213.1"/>
    <property type="molecule type" value="Genomic_DNA"/>
</dbReference>
<name>A0A3S5C208_9PLAT</name>
<proteinExistence type="predicted"/>
<dbReference type="GO" id="GO:0005930">
    <property type="term" value="C:axoneme"/>
    <property type="evidence" value="ECO:0007669"/>
    <property type="project" value="TreeGrafter"/>
</dbReference>
<reference evidence="1" key="1">
    <citation type="submission" date="2018-11" db="EMBL/GenBank/DDBJ databases">
        <authorList>
            <consortium name="Pathogen Informatics"/>
        </authorList>
    </citation>
    <scope>NUCLEOTIDE SEQUENCE</scope>
</reference>
<dbReference type="GO" id="GO:0035869">
    <property type="term" value="C:ciliary transition zone"/>
    <property type="evidence" value="ECO:0007669"/>
    <property type="project" value="TreeGrafter"/>
</dbReference>
<organism evidence="1 2">
    <name type="scientific">Protopolystoma xenopodis</name>
    <dbReference type="NCBI Taxonomy" id="117903"/>
    <lineage>
        <taxon>Eukaryota</taxon>
        <taxon>Metazoa</taxon>
        <taxon>Spiralia</taxon>
        <taxon>Lophotrochozoa</taxon>
        <taxon>Platyhelminthes</taxon>
        <taxon>Monogenea</taxon>
        <taxon>Polyopisthocotylea</taxon>
        <taxon>Polystomatidea</taxon>
        <taxon>Polystomatidae</taxon>
        <taxon>Protopolystoma</taxon>
    </lineage>
</organism>
<evidence type="ECO:0000313" key="1">
    <source>
        <dbReference type="EMBL" id="VEL30213.1"/>
    </source>
</evidence>
<dbReference type="AlphaFoldDB" id="A0A3S5C208"/>
<evidence type="ECO:0000313" key="2">
    <source>
        <dbReference type="Proteomes" id="UP000784294"/>
    </source>
</evidence>
<sequence>MDLGETGKSGTSNGNIKVGSEALPFGDFALECLGLLANLNLRAIDFSRVLTKLNLLSWLKHRLTSPTGYSGCDVGGAGAGRQVSGEITMAAAAAAAAASTAAEDGLGVSELSPSDIRSMHPSAQDDVLLEAVRLVGTMCQDEAAAQLIASAGIIQDLIILLNGNL</sequence>